<feature type="transmembrane region" description="Helical" evidence="8">
    <location>
        <begin position="399"/>
        <end position="420"/>
    </location>
</feature>
<evidence type="ECO:0000256" key="4">
    <source>
        <dbReference type="ARBA" id="ARBA00022692"/>
    </source>
</evidence>
<keyword evidence="3" id="KW-1003">Cell membrane</keyword>
<dbReference type="EMBL" id="JAATJH010000001">
    <property type="protein sequence ID" value="NJC24544.1"/>
    <property type="molecule type" value="Genomic_DNA"/>
</dbReference>
<dbReference type="PANTHER" id="PTHR32024">
    <property type="entry name" value="TRK SYSTEM POTASSIUM UPTAKE PROTEIN TRKG-RELATED"/>
    <property type="match status" value="1"/>
</dbReference>
<feature type="transmembrane region" description="Helical" evidence="8">
    <location>
        <begin position="347"/>
        <end position="364"/>
    </location>
</feature>
<evidence type="ECO:0000256" key="1">
    <source>
        <dbReference type="ARBA" id="ARBA00004651"/>
    </source>
</evidence>
<accession>A0ABX0X6C2</accession>
<feature type="transmembrane region" description="Helical" evidence="8">
    <location>
        <begin position="127"/>
        <end position="148"/>
    </location>
</feature>
<name>A0ABX0X6C2_9BACT</name>
<keyword evidence="4 8" id="KW-0812">Transmembrane</keyword>
<feature type="transmembrane region" description="Helical" evidence="8">
    <location>
        <begin position="154"/>
        <end position="174"/>
    </location>
</feature>
<dbReference type="Pfam" id="PF02386">
    <property type="entry name" value="TrkH"/>
    <property type="match status" value="1"/>
</dbReference>
<dbReference type="Proteomes" id="UP000770785">
    <property type="component" value="Unassembled WGS sequence"/>
</dbReference>
<feature type="transmembrane region" description="Helical" evidence="8">
    <location>
        <begin position="12"/>
        <end position="33"/>
    </location>
</feature>
<sequence length="436" mass="47278">MKEFLLRLHPLQLLIYGYIFLLLLGFLLLQAPFCQTLSTGSLDNFFVATSALSTTGLSTLDVSQAYTFWGQLVILMLIQIGGLGYMSLGSFFVLSRKRQLSVMQSDLLTYDFSLPQGFDVGHFIKSMVLFTLVIEAVGALLLAWVFHAAGEDNVVWNGVFHSISAFCTAGFSLFSDGFVPFQNNFSLNLLISVLAISGALGFIVFTDFYESITNKKAHITYTSRIILRFTFVGILLGALVLYLSDPNIETLPPETGLMTALFQSMSAFTTVGFNTYDIGAIVPAPMFTVILLMVIGASPSGTGGGMKSTTFTALFAQLRGTFRGDSQARFMGRVIPPAKVGLATSNFFFYMLTLAVGTYLLLLVQEEDPYLVLFEVVSALGTVGLSAGLTGTLTVMGKIILIILMFLGRIGPLSFGMAVFSSNTDTEDGEVEDLAI</sequence>
<evidence type="ECO:0000256" key="7">
    <source>
        <dbReference type="ARBA" id="ARBA00023136"/>
    </source>
</evidence>
<feature type="transmembrane region" description="Helical" evidence="8">
    <location>
        <begin position="278"/>
        <end position="297"/>
    </location>
</feature>
<evidence type="ECO:0000256" key="3">
    <source>
        <dbReference type="ARBA" id="ARBA00022475"/>
    </source>
</evidence>
<protein>
    <submittedName>
        <fullName evidence="9">Trk system potassium uptake protein TrkH</fullName>
    </submittedName>
</protein>
<organism evidence="9 10">
    <name type="scientific">Neolewinella antarctica</name>
    <dbReference type="NCBI Taxonomy" id="442734"/>
    <lineage>
        <taxon>Bacteria</taxon>
        <taxon>Pseudomonadati</taxon>
        <taxon>Bacteroidota</taxon>
        <taxon>Saprospiria</taxon>
        <taxon>Saprospirales</taxon>
        <taxon>Lewinellaceae</taxon>
        <taxon>Neolewinella</taxon>
    </lineage>
</organism>
<reference evidence="9 10" key="1">
    <citation type="submission" date="2020-03" db="EMBL/GenBank/DDBJ databases">
        <title>Genomic Encyclopedia of Type Strains, Phase IV (KMG-IV): sequencing the most valuable type-strain genomes for metagenomic binning, comparative biology and taxonomic classification.</title>
        <authorList>
            <person name="Goeker M."/>
        </authorList>
    </citation>
    <scope>NUCLEOTIDE SEQUENCE [LARGE SCALE GENOMIC DNA]</scope>
    <source>
        <strain evidence="9 10">DSM 105096</strain>
    </source>
</reference>
<keyword evidence="7 8" id="KW-0472">Membrane</keyword>
<dbReference type="RefSeq" id="WP_168035368.1">
    <property type="nucleotide sequence ID" value="NZ_JAATJH010000001.1"/>
</dbReference>
<keyword evidence="2" id="KW-0813">Transport</keyword>
<evidence type="ECO:0000256" key="8">
    <source>
        <dbReference type="SAM" id="Phobius"/>
    </source>
</evidence>
<dbReference type="InterPro" id="IPR003445">
    <property type="entry name" value="Cat_transpt"/>
</dbReference>
<gene>
    <name evidence="9" type="ORF">GGR27_000025</name>
</gene>
<keyword evidence="5 8" id="KW-1133">Transmembrane helix</keyword>
<comment type="caution">
    <text evidence="9">The sequence shown here is derived from an EMBL/GenBank/DDBJ whole genome shotgun (WGS) entry which is preliminary data.</text>
</comment>
<evidence type="ECO:0000313" key="10">
    <source>
        <dbReference type="Proteomes" id="UP000770785"/>
    </source>
</evidence>
<evidence type="ECO:0000256" key="5">
    <source>
        <dbReference type="ARBA" id="ARBA00022989"/>
    </source>
</evidence>
<feature type="transmembrane region" description="Helical" evidence="8">
    <location>
        <begin position="370"/>
        <end position="392"/>
    </location>
</feature>
<evidence type="ECO:0000256" key="2">
    <source>
        <dbReference type="ARBA" id="ARBA00022448"/>
    </source>
</evidence>
<evidence type="ECO:0000256" key="6">
    <source>
        <dbReference type="ARBA" id="ARBA00023065"/>
    </source>
</evidence>
<evidence type="ECO:0000313" key="9">
    <source>
        <dbReference type="EMBL" id="NJC24544.1"/>
    </source>
</evidence>
<feature type="transmembrane region" description="Helical" evidence="8">
    <location>
        <begin position="225"/>
        <end position="243"/>
    </location>
</feature>
<proteinExistence type="predicted"/>
<keyword evidence="6" id="KW-0406">Ion transport</keyword>
<feature type="transmembrane region" description="Helical" evidence="8">
    <location>
        <begin position="68"/>
        <end position="94"/>
    </location>
</feature>
<dbReference type="PANTHER" id="PTHR32024:SF1">
    <property type="entry name" value="KTR SYSTEM POTASSIUM UPTAKE PROTEIN B"/>
    <property type="match status" value="1"/>
</dbReference>
<feature type="transmembrane region" description="Helical" evidence="8">
    <location>
        <begin position="186"/>
        <end position="205"/>
    </location>
</feature>
<keyword evidence="10" id="KW-1185">Reference proteome</keyword>
<comment type="subcellular location">
    <subcellularLocation>
        <location evidence="1">Cell membrane</location>
        <topology evidence="1">Multi-pass membrane protein</topology>
    </subcellularLocation>
</comment>